<dbReference type="EMBL" id="JALPRX010000054">
    <property type="protein sequence ID" value="MCK8785302.1"/>
    <property type="molecule type" value="Genomic_DNA"/>
</dbReference>
<dbReference type="Proteomes" id="UP001139516">
    <property type="component" value="Unassembled WGS sequence"/>
</dbReference>
<dbReference type="Gene3D" id="3.40.50.150">
    <property type="entry name" value="Vaccinia Virus protein VP39"/>
    <property type="match status" value="1"/>
</dbReference>
<dbReference type="InterPro" id="IPR029063">
    <property type="entry name" value="SAM-dependent_MTases_sf"/>
</dbReference>
<accession>A0A9X1Y8Y1</accession>
<proteinExistence type="predicted"/>
<organism evidence="4 5">
    <name type="scientific">Roseomonas acroporae</name>
    <dbReference type="NCBI Taxonomy" id="2937791"/>
    <lineage>
        <taxon>Bacteria</taxon>
        <taxon>Pseudomonadati</taxon>
        <taxon>Pseudomonadota</taxon>
        <taxon>Alphaproteobacteria</taxon>
        <taxon>Acetobacterales</taxon>
        <taxon>Roseomonadaceae</taxon>
        <taxon>Roseomonas</taxon>
    </lineage>
</organism>
<evidence type="ECO:0000256" key="2">
    <source>
        <dbReference type="ARBA" id="ARBA00022679"/>
    </source>
</evidence>
<keyword evidence="2" id="KW-0808">Transferase</keyword>
<dbReference type="AlphaFoldDB" id="A0A9X1Y8Y1"/>
<dbReference type="RefSeq" id="WP_248667424.1">
    <property type="nucleotide sequence ID" value="NZ_JALPRX010000054.1"/>
</dbReference>
<dbReference type="GO" id="GO:0008168">
    <property type="term" value="F:methyltransferase activity"/>
    <property type="evidence" value="ECO:0007669"/>
    <property type="project" value="UniProtKB-KW"/>
</dbReference>
<dbReference type="GO" id="GO:0032259">
    <property type="term" value="P:methylation"/>
    <property type="evidence" value="ECO:0007669"/>
    <property type="project" value="UniProtKB-KW"/>
</dbReference>
<evidence type="ECO:0000256" key="3">
    <source>
        <dbReference type="ARBA" id="ARBA00022691"/>
    </source>
</evidence>
<dbReference type="PANTHER" id="PTHR43464:SF19">
    <property type="entry name" value="UBIQUINONE BIOSYNTHESIS O-METHYLTRANSFERASE, MITOCHONDRIAL"/>
    <property type="match status" value="1"/>
</dbReference>
<keyword evidence="1 4" id="KW-0489">Methyltransferase</keyword>
<name>A0A9X1Y8Y1_9PROT</name>
<keyword evidence="5" id="KW-1185">Reference proteome</keyword>
<gene>
    <name evidence="4" type="ORF">M0638_12995</name>
</gene>
<dbReference type="CDD" id="cd02440">
    <property type="entry name" value="AdoMet_MTases"/>
    <property type="match status" value="1"/>
</dbReference>
<reference evidence="4" key="1">
    <citation type="submission" date="2022-04" db="EMBL/GenBank/DDBJ databases">
        <title>Roseomonas acroporae sp. nov., isolated from coral Acropora digitifera.</title>
        <authorList>
            <person name="Sun H."/>
        </authorList>
    </citation>
    <scope>NUCLEOTIDE SEQUENCE</scope>
    <source>
        <strain evidence="4">NAR14</strain>
    </source>
</reference>
<evidence type="ECO:0000313" key="4">
    <source>
        <dbReference type="EMBL" id="MCK8785302.1"/>
    </source>
</evidence>
<dbReference type="PANTHER" id="PTHR43464">
    <property type="entry name" value="METHYLTRANSFERASE"/>
    <property type="match status" value="1"/>
</dbReference>
<dbReference type="Pfam" id="PF13489">
    <property type="entry name" value="Methyltransf_23"/>
    <property type="match status" value="1"/>
</dbReference>
<keyword evidence="3" id="KW-0949">S-adenosyl-L-methionine</keyword>
<evidence type="ECO:0000313" key="5">
    <source>
        <dbReference type="Proteomes" id="UP001139516"/>
    </source>
</evidence>
<evidence type="ECO:0000256" key="1">
    <source>
        <dbReference type="ARBA" id="ARBA00022603"/>
    </source>
</evidence>
<sequence>MDRPEAPPPCPVTGRPAVRRIQTVSAKLLRGLWRASFGVEAGPSLAEGRYGLWESPCGLAFFHPMRPGDGAFYGAFYGSRGFAAQLDREAATREDYRAGARQVRPGDRVLDVGCGLGNFAAHVPGADWHGLDAHAARFAGNPRILAETPAAHAARLGAVYDVVCAFQVIEHVAGPAALVADMLRCLRPGGLLLLAAPGWPSPVTRLPNFVLNAPPHHLSWWSAPAFAVLCERFGLEVVENRALPPSPAYGLALWMARLSPVKARERHFRPLWRWHASLGLAWLGARLAHALRGLPPGAEPVEVFLAARKPPG</sequence>
<comment type="caution">
    <text evidence="4">The sequence shown here is derived from an EMBL/GenBank/DDBJ whole genome shotgun (WGS) entry which is preliminary data.</text>
</comment>
<dbReference type="SUPFAM" id="SSF53335">
    <property type="entry name" value="S-adenosyl-L-methionine-dependent methyltransferases"/>
    <property type="match status" value="1"/>
</dbReference>
<protein>
    <submittedName>
        <fullName evidence="4">Class I SAM-dependent methyltransferase</fullName>
    </submittedName>
</protein>